<evidence type="ECO:0000256" key="11">
    <source>
        <dbReference type="ARBA" id="ARBA00023212"/>
    </source>
</evidence>
<keyword evidence="10" id="KW-0995">Kinetochore</keyword>
<evidence type="ECO:0000313" key="18">
    <source>
        <dbReference type="Proteomes" id="UP000190831"/>
    </source>
</evidence>
<keyword evidence="13" id="KW-0137">Centromere</keyword>
<feature type="region of interest" description="Disordered" evidence="16">
    <location>
        <begin position="240"/>
        <end position="273"/>
    </location>
</feature>
<dbReference type="OMA" id="GLMCNSW"/>
<name>A0A1G4MF00_LACFM</name>
<evidence type="ECO:0000313" key="17">
    <source>
        <dbReference type="EMBL" id="SCW02386.1"/>
    </source>
</evidence>
<evidence type="ECO:0000256" key="2">
    <source>
        <dbReference type="ARBA" id="ARBA00004186"/>
    </source>
</evidence>
<accession>A0A1G4MF00</accession>
<comment type="subcellular location">
    <subcellularLocation>
        <location evidence="3">Chromosome</location>
        <location evidence="3">Centromere</location>
        <location evidence="3">Kinetochore</location>
    </subcellularLocation>
    <subcellularLocation>
        <location evidence="2">Cytoplasm</location>
        <location evidence="2">Cytoskeleton</location>
        <location evidence="2">Spindle</location>
    </subcellularLocation>
    <subcellularLocation>
        <location evidence="1">Nucleus</location>
    </subcellularLocation>
</comment>
<dbReference type="InterPro" id="IPR013962">
    <property type="entry name" value="DASH_Dam1"/>
</dbReference>
<evidence type="ECO:0000256" key="16">
    <source>
        <dbReference type="SAM" id="MobiDB-lite"/>
    </source>
</evidence>
<protein>
    <recommendedName>
        <fullName evidence="5">DASH complex subunit DAM1</fullName>
    </recommendedName>
    <alternativeName>
        <fullName evidence="14">Outer kinetochore protein DAM1</fullName>
    </alternativeName>
</protein>
<organism evidence="17 18">
    <name type="scientific">Lachancea fermentati</name>
    <name type="common">Zygosaccharomyces fermentati</name>
    <dbReference type="NCBI Taxonomy" id="4955"/>
    <lineage>
        <taxon>Eukaryota</taxon>
        <taxon>Fungi</taxon>
        <taxon>Dikarya</taxon>
        <taxon>Ascomycota</taxon>
        <taxon>Saccharomycotina</taxon>
        <taxon>Saccharomycetes</taxon>
        <taxon>Saccharomycetales</taxon>
        <taxon>Saccharomycetaceae</taxon>
        <taxon>Lachancea</taxon>
    </lineage>
</organism>
<evidence type="ECO:0000256" key="15">
    <source>
        <dbReference type="ARBA" id="ARBA00047036"/>
    </source>
</evidence>
<feature type="region of interest" description="Disordered" evidence="16">
    <location>
        <begin position="26"/>
        <end position="46"/>
    </location>
</feature>
<evidence type="ECO:0000256" key="5">
    <source>
        <dbReference type="ARBA" id="ARBA00020497"/>
    </source>
</evidence>
<evidence type="ECO:0000256" key="6">
    <source>
        <dbReference type="ARBA" id="ARBA00022454"/>
    </source>
</evidence>
<evidence type="ECO:0000256" key="13">
    <source>
        <dbReference type="ARBA" id="ARBA00023328"/>
    </source>
</evidence>
<evidence type="ECO:0000256" key="9">
    <source>
        <dbReference type="ARBA" id="ARBA00022829"/>
    </source>
</evidence>
<dbReference type="Proteomes" id="UP000190831">
    <property type="component" value="Chromosome F"/>
</dbReference>
<evidence type="ECO:0000256" key="7">
    <source>
        <dbReference type="ARBA" id="ARBA00022490"/>
    </source>
</evidence>
<keyword evidence="11" id="KW-0206">Cytoskeleton</keyword>
<proteinExistence type="inferred from homology"/>
<evidence type="ECO:0000256" key="10">
    <source>
        <dbReference type="ARBA" id="ARBA00022838"/>
    </source>
</evidence>
<dbReference type="GO" id="GO:1990537">
    <property type="term" value="C:mitotic spindle polar microtubule"/>
    <property type="evidence" value="ECO:0007669"/>
    <property type="project" value="TreeGrafter"/>
</dbReference>
<evidence type="ECO:0000256" key="4">
    <source>
        <dbReference type="ARBA" id="ARBA00010073"/>
    </source>
</evidence>
<keyword evidence="6" id="KW-0158">Chromosome</keyword>
<evidence type="ECO:0000256" key="1">
    <source>
        <dbReference type="ARBA" id="ARBA00004123"/>
    </source>
</evidence>
<keyword evidence="7" id="KW-0963">Cytoplasm</keyword>
<dbReference type="GO" id="GO:0042729">
    <property type="term" value="C:DASH complex"/>
    <property type="evidence" value="ECO:0007669"/>
    <property type="project" value="InterPro"/>
</dbReference>
<dbReference type="STRING" id="4955.A0A1G4MF00"/>
<evidence type="ECO:0000256" key="8">
    <source>
        <dbReference type="ARBA" id="ARBA00022701"/>
    </source>
</evidence>
<dbReference type="Pfam" id="PF08653">
    <property type="entry name" value="DASH_Dam1"/>
    <property type="match status" value="1"/>
</dbReference>
<dbReference type="EMBL" id="LT598490">
    <property type="protein sequence ID" value="SCW02386.1"/>
    <property type="molecule type" value="Genomic_DNA"/>
</dbReference>
<keyword evidence="18" id="KW-1185">Reference proteome</keyword>
<dbReference type="GO" id="GO:1990758">
    <property type="term" value="P:mitotic sister chromatid biorientation"/>
    <property type="evidence" value="ECO:0007669"/>
    <property type="project" value="TreeGrafter"/>
</dbReference>
<feature type="compositionally biased region" description="Polar residues" evidence="16">
    <location>
        <begin position="252"/>
        <end position="273"/>
    </location>
</feature>
<comment type="subunit">
    <text evidence="15">Component of the DASH complex consisting of ASK1, DAD1, DAD2, DAD3, DAD4, DAM1, DUO1, HSK3, SPC19 and SPC34, with a stoichiometry of one copy of each subunit per complex. Multiple DASH complexes oligomerize to form a ring that encircles spindle microtubules and organizes the rod-like NDC80 complexes of the outer kinetochore. DASH complex oligomerization strengthens microtubule attachments. Within the complex, DAM1 and DUO1 may form the microtubule connections. On cytoplasmic microtubules, DASH complexes appear to form patches instead of rings. Interacts with the outer kinetochore component NDC80; the interaction is direct.</text>
</comment>
<evidence type="ECO:0000256" key="14">
    <source>
        <dbReference type="ARBA" id="ARBA00030453"/>
    </source>
</evidence>
<keyword evidence="9" id="KW-0159">Chromosome partition</keyword>
<evidence type="ECO:0000256" key="3">
    <source>
        <dbReference type="ARBA" id="ARBA00004629"/>
    </source>
</evidence>
<sequence length="273" mass="30775">MSDIKPSGGLPTPVRDHKSVTEYRLSISSNPGSRRSSFGANNNEGHETENMVNTYVLPQIQELADAMITLDSNFTQMNFIHENLVDLNESIGALLYGLMCNSWCVDFSHMPHDTAGEIRIMQELTDLESEKQIILRQLAESDDLKTRQENVHQKSPAKLARRSVKQPTSLSLFADQDLNDEDNTDASFVSNPSMVPPSNLKLRRKSILHTIRNNAISHDVFDQQRRRSLAVSASRLVPPNKRSTLGGIAKRNTIQSTNRRVTNRQNLNKRPPF</sequence>
<dbReference type="PANTHER" id="PTHR28113">
    <property type="entry name" value="DASH COMPLEX SUBUNIT DAM1"/>
    <property type="match status" value="1"/>
</dbReference>
<evidence type="ECO:0000256" key="12">
    <source>
        <dbReference type="ARBA" id="ARBA00023242"/>
    </source>
</evidence>
<dbReference type="OrthoDB" id="5586015at2759"/>
<dbReference type="AlphaFoldDB" id="A0A1G4MF00"/>
<keyword evidence="12" id="KW-0539">Nucleus</keyword>
<gene>
    <name evidence="17" type="ORF">LAFE_0F05292G</name>
</gene>
<reference evidence="18" key="1">
    <citation type="submission" date="2016-03" db="EMBL/GenBank/DDBJ databases">
        <authorList>
            <person name="Devillers H."/>
        </authorList>
    </citation>
    <scope>NUCLEOTIDE SEQUENCE [LARGE SCALE GENOMIC DNA]</scope>
</reference>
<comment type="similarity">
    <text evidence="4">Belongs to the DASH complex DAM1 family.</text>
</comment>
<feature type="compositionally biased region" description="Low complexity" evidence="16">
    <location>
        <begin position="26"/>
        <end position="37"/>
    </location>
</feature>
<dbReference type="PANTHER" id="PTHR28113:SF1">
    <property type="entry name" value="DASH COMPLEX SUBUNIT DAM1"/>
    <property type="match status" value="1"/>
</dbReference>
<dbReference type="GO" id="GO:0044732">
    <property type="term" value="C:mitotic spindle pole body"/>
    <property type="evidence" value="ECO:0007669"/>
    <property type="project" value="TreeGrafter"/>
</dbReference>
<keyword evidence="8" id="KW-0493">Microtubule</keyword>